<dbReference type="PROSITE" id="PS50943">
    <property type="entry name" value="HTH_CROC1"/>
    <property type="match status" value="1"/>
</dbReference>
<proteinExistence type="predicted"/>
<evidence type="ECO:0000259" key="4">
    <source>
        <dbReference type="PROSITE" id="PS50943"/>
    </source>
</evidence>
<protein>
    <submittedName>
        <fullName evidence="5">Helix-turn-helix domain-containing protein</fullName>
    </submittedName>
</protein>
<keyword evidence="1" id="KW-0805">Transcription regulation</keyword>
<reference evidence="6" key="1">
    <citation type="journal article" date="2019" name="Int. J. Syst. Evol. Microbiol.">
        <title>The Global Catalogue of Microorganisms (GCM) 10K type strain sequencing project: providing services to taxonomists for standard genome sequencing and annotation.</title>
        <authorList>
            <consortium name="The Broad Institute Genomics Platform"/>
            <consortium name="The Broad Institute Genome Sequencing Center for Infectious Disease"/>
            <person name="Wu L."/>
            <person name="Ma J."/>
        </authorList>
    </citation>
    <scope>NUCLEOTIDE SEQUENCE [LARGE SCALE GENOMIC DNA]</scope>
    <source>
        <strain evidence="6">CCUG 59685</strain>
    </source>
</reference>
<sequence>MTKVDQEMAQFKADLLASVKELKAGKVARSTQVDVSFVVSARNQLGLSQSEFAQLLGVSVRTLQAWEQGRIKPSGAAQTLMRIVHKHPEVLLEVR</sequence>
<evidence type="ECO:0000256" key="2">
    <source>
        <dbReference type="ARBA" id="ARBA00023125"/>
    </source>
</evidence>
<evidence type="ECO:0000256" key="1">
    <source>
        <dbReference type="ARBA" id="ARBA00023015"/>
    </source>
</evidence>
<dbReference type="PANTHER" id="PTHR36511">
    <property type="entry name" value="MERR FAMILY BACTERIAL REGULATORY PROTEIN"/>
    <property type="match status" value="1"/>
</dbReference>
<organism evidence="5 6">
    <name type="scientific">Methylophilus glucosoxydans</name>
    <dbReference type="NCBI Taxonomy" id="752553"/>
    <lineage>
        <taxon>Bacteria</taxon>
        <taxon>Pseudomonadati</taxon>
        <taxon>Pseudomonadota</taxon>
        <taxon>Betaproteobacteria</taxon>
        <taxon>Nitrosomonadales</taxon>
        <taxon>Methylophilaceae</taxon>
        <taxon>Methylophilus</taxon>
    </lineage>
</organism>
<dbReference type="PANTHER" id="PTHR36511:SF4">
    <property type="entry name" value="ANTITOXIN MQSA"/>
    <property type="match status" value="1"/>
</dbReference>
<keyword evidence="2" id="KW-0238">DNA-binding</keyword>
<evidence type="ECO:0000313" key="5">
    <source>
        <dbReference type="EMBL" id="MFD0930683.1"/>
    </source>
</evidence>
<dbReference type="Proteomes" id="UP001597106">
    <property type="component" value="Unassembled WGS sequence"/>
</dbReference>
<dbReference type="RefSeq" id="WP_379077431.1">
    <property type="nucleotide sequence ID" value="NZ_JBHTJW010000003.1"/>
</dbReference>
<keyword evidence="6" id="KW-1185">Reference proteome</keyword>
<name>A0ABW3GLY7_9PROT</name>
<comment type="caution">
    <text evidence="5">The sequence shown here is derived from an EMBL/GenBank/DDBJ whole genome shotgun (WGS) entry which is preliminary data.</text>
</comment>
<keyword evidence="3" id="KW-0804">Transcription</keyword>
<dbReference type="SUPFAM" id="SSF47413">
    <property type="entry name" value="lambda repressor-like DNA-binding domains"/>
    <property type="match status" value="1"/>
</dbReference>
<evidence type="ECO:0000313" key="6">
    <source>
        <dbReference type="Proteomes" id="UP001597106"/>
    </source>
</evidence>
<dbReference type="CDD" id="cd00093">
    <property type="entry name" value="HTH_XRE"/>
    <property type="match status" value="1"/>
</dbReference>
<dbReference type="InterPro" id="IPR032758">
    <property type="entry name" value="MqsA/HigA-2"/>
</dbReference>
<dbReference type="InterPro" id="IPR052359">
    <property type="entry name" value="HTH-type_reg/antitoxin"/>
</dbReference>
<dbReference type="Gene3D" id="1.10.260.40">
    <property type="entry name" value="lambda repressor-like DNA-binding domains"/>
    <property type="match status" value="1"/>
</dbReference>
<gene>
    <name evidence="5" type="ORF">ACFQ1T_12925</name>
</gene>
<dbReference type="InterPro" id="IPR010982">
    <property type="entry name" value="Lambda_DNA-bd_dom_sf"/>
</dbReference>
<dbReference type="EMBL" id="JBHTJW010000003">
    <property type="protein sequence ID" value="MFD0930683.1"/>
    <property type="molecule type" value="Genomic_DNA"/>
</dbReference>
<dbReference type="InterPro" id="IPR001387">
    <property type="entry name" value="Cro/C1-type_HTH"/>
</dbReference>
<accession>A0ABW3GLY7</accession>
<dbReference type="SMART" id="SM00530">
    <property type="entry name" value="HTH_XRE"/>
    <property type="match status" value="1"/>
</dbReference>
<evidence type="ECO:0000256" key="3">
    <source>
        <dbReference type="ARBA" id="ARBA00023163"/>
    </source>
</evidence>
<feature type="domain" description="HTH cro/C1-type" evidence="4">
    <location>
        <begin position="38"/>
        <end position="91"/>
    </location>
</feature>
<dbReference type="Pfam" id="PF15731">
    <property type="entry name" value="MqsA_antitoxin"/>
    <property type="match status" value="1"/>
</dbReference>